<evidence type="ECO:0000256" key="1">
    <source>
        <dbReference type="SAM" id="SignalP"/>
    </source>
</evidence>
<evidence type="ECO:0000313" key="2">
    <source>
        <dbReference type="EMBL" id="BAF02176.1"/>
    </source>
</evidence>
<feature type="signal peptide" evidence="1">
    <location>
        <begin position="1"/>
        <end position="15"/>
    </location>
</feature>
<accession>Q0WL31</accession>
<reference evidence="2" key="1">
    <citation type="submission" date="2006-07" db="EMBL/GenBank/DDBJ databases">
        <title>Large-scale analysis of RIKEN Arabidopsis full-length (RAFL) cDNAs.</title>
        <authorList>
            <person name="Totoki Y."/>
            <person name="Seki M."/>
            <person name="Ishida J."/>
            <person name="Nakajima M."/>
            <person name="Enju A."/>
            <person name="Morosawa T."/>
            <person name="Kamiya A."/>
            <person name="Narusaka M."/>
            <person name="Shin-i T."/>
            <person name="Nakagawa M."/>
            <person name="Sakamoto N."/>
            <person name="Oishi K."/>
            <person name="Kohara Y."/>
            <person name="Kobayashi M."/>
            <person name="Toyoda A."/>
            <person name="Sakaki Y."/>
            <person name="Sakurai T."/>
            <person name="Iida K."/>
            <person name="Akiyama K."/>
            <person name="Satou M."/>
            <person name="Toyoda T."/>
            <person name="Konagaya A."/>
            <person name="Carninci P."/>
            <person name="Kawai J."/>
            <person name="Hayashizaki Y."/>
            <person name="Shinozaki K."/>
        </authorList>
    </citation>
    <scope>NUCLEOTIDE SEQUENCE</scope>
</reference>
<dbReference type="EMBL" id="AK230377">
    <property type="protein sequence ID" value="BAF02176.1"/>
    <property type="molecule type" value="mRNA"/>
</dbReference>
<feature type="chain" id="PRO_5012339056" description="Secreted protein" evidence="1">
    <location>
        <begin position="16"/>
        <end position="218"/>
    </location>
</feature>
<name>Q0WL31_ARATH</name>
<organism evidence="2">
    <name type="scientific">Arabidopsis thaliana</name>
    <name type="common">Mouse-ear cress</name>
    <dbReference type="NCBI Taxonomy" id="3702"/>
    <lineage>
        <taxon>Eukaryota</taxon>
        <taxon>Viridiplantae</taxon>
        <taxon>Streptophyta</taxon>
        <taxon>Embryophyta</taxon>
        <taxon>Tracheophyta</taxon>
        <taxon>Spermatophyta</taxon>
        <taxon>Magnoliopsida</taxon>
        <taxon>eudicotyledons</taxon>
        <taxon>Gunneridae</taxon>
        <taxon>Pentapetalae</taxon>
        <taxon>rosids</taxon>
        <taxon>malvids</taxon>
        <taxon>Brassicales</taxon>
        <taxon>Brassicaceae</taxon>
        <taxon>Camelineae</taxon>
        <taxon>Arabidopsis</taxon>
    </lineage>
</organism>
<proteinExistence type="evidence at transcript level"/>
<keyword evidence="1" id="KW-0732">Signal</keyword>
<sequence>MFSSSAASLVTTSLASLTFSCSSFNGSSTTCFSSVMAFSMTSAGEGTSPSVSFLGSVSESWFVGTTFSGDNAEPDSEVFSSFDGSSTTCFSSVMAFSMISAGEETSSSVSFLGSVSKSWFVGTAFSGHRAEPDSEVVSSFDGSSTTYFSSVIAFSMTSAGAAASPSVSSLGFVSESWFIGTTFSGDKAALDSEGFSSFAGSSTTCFSSVMAFSMTSIG</sequence>
<protein>
    <recommendedName>
        <fullName evidence="3">Secreted protein</fullName>
    </recommendedName>
</protein>
<dbReference type="AlphaFoldDB" id="Q0WL31"/>
<evidence type="ECO:0008006" key="3">
    <source>
        <dbReference type="Google" id="ProtNLM"/>
    </source>
</evidence>